<dbReference type="EMBL" id="CAJVPW010044940">
    <property type="protein sequence ID" value="CAG8755001.1"/>
    <property type="molecule type" value="Genomic_DNA"/>
</dbReference>
<keyword evidence="2" id="KW-1185">Reference proteome</keyword>
<accession>A0ACA9QPS2</accession>
<comment type="caution">
    <text evidence="1">The sequence shown here is derived from an EMBL/GenBank/DDBJ whole genome shotgun (WGS) entry which is preliminary data.</text>
</comment>
<organism evidence="1 2">
    <name type="scientific">Cetraspora pellucida</name>
    <dbReference type="NCBI Taxonomy" id="1433469"/>
    <lineage>
        <taxon>Eukaryota</taxon>
        <taxon>Fungi</taxon>
        <taxon>Fungi incertae sedis</taxon>
        <taxon>Mucoromycota</taxon>
        <taxon>Glomeromycotina</taxon>
        <taxon>Glomeromycetes</taxon>
        <taxon>Diversisporales</taxon>
        <taxon>Gigasporaceae</taxon>
        <taxon>Cetraspora</taxon>
    </lineage>
</organism>
<gene>
    <name evidence="1" type="ORF">SPELUC_LOCUS14747</name>
</gene>
<protein>
    <submittedName>
        <fullName evidence="1">2180_t:CDS:1</fullName>
    </submittedName>
</protein>
<name>A0ACA9QPS2_9GLOM</name>
<dbReference type="Proteomes" id="UP000789366">
    <property type="component" value="Unassembled WGS sequence"/>
</dbReference>
<feature type="non-terminal residue" evidence="1">
    <location>
        <position position="144"/>
    </location>
</feature>
<sequence>MASYSRPIIIKEKSRSFLSTLLAFYNEQLHTHPLRTKAITAGILTGLQEFLAQELRFFISGPLGHVLFEISNKIFKNRAGSGTKLLQILVTLLVIFPIQHIASSGINKKVTMAYGENDLDRVSHCSDFCTKILGTTSMGAILQF</sequence>
<evidence type="ECO:0000313" key="1">
    <source>
        <dbReference type="EMBL" id="CAG8755001.1"/>
    </source>
</evidence>
<reference evidence="1" key="1">
    <citation type="submission" date="2021-06" db="EMBL/GenBank/DDBJ databases">
        <authorList>
            <person name="Kallberg Y."/>
            <person name="Tangrot J."/>
            <person name="Rosling A."/>
        </authorList>
    </citation>
    <scope>NUCLEOTIDE SEQUENCE</scope>
    <source>
        <strain evidence="1">28 12/20/2015</strain>
    </source>
</reference>
<evidence type="ECO:0000313" key="2">
    <source>
        <dbReference type="Proteomes" id="UP000789366"/>
    </source>
</evidence>
<proteinExistence type="predicted"/>